<dbReference type="STRING" id="1340429.A0A2G4SXK0"/>
<protein>
    <recommendedName>
        <fullName evidence="3">Conserved oligomeric Golgi complex subunit 1</fullName>
    </recommendedName>
</protein>
<dbReference type="GO" id="GO:0017119">
    <property type="term" value="C:Golgi transport complex"/>
    <property type="evidence" value="ECO:0007669"/>
    <property type="project" value="InterPro"/>
</dbReference>
<dbReference type="AlphaFoldDB" id="A0A2G4SXK0"/>
<dbReference type="PANTHER" id="PTHR31658:SF0">
    <property type="entry name" value="CONSERVED OLIGOMERIC GOLGI COMPLEX SUBUNIT 1"/>
    <property type="match status" value="1"/>
</dbReference>
<dbReference type="InterPro" id="IPR033370">
    <property type="entry name" value="COG1"/>
</dbReference>
<gene>
    <name evidence="8" type="ORF">RHIMIDRAFT_120869</name>
</gene>
<dbReference type="EMBL" id="KZ303847">
    <property type="protein sequence ID" value="PHZ13499.1"/>
    <property type="molecule type" value="Genomic_DNA"/>
</dbReference>
<evidence type="ECO:0000256" key="7">
    <source>
        <dbReference type="ARBA" id="ARBA00023136"/>
    </source>
</evidence>
<evidence type="ECO:0000256" key="6">
    <source>
        <dbReference type="ARBA" id="ARBA00023034"/>
    </source>
</evidence>
<proteinExistence type="inferred from homology"/>
<dbReference type="GO" id="GO:0000139">
    <property type="term" value="C:Golgi membrane"/>
    <property type="evidence" value="ECO:0007669"/>
    <property type="project" value="UniProtKB-SubCell"/>
</dbReference>
<name>A0A2G4SXK0_RHIZD</name>
<evidence type="ECO:0000256" key="2">
    <source>
        <dbReference type="ARBA" id="ARBA00006653"/>
    </source>
</evidence>
<evidence type="ECO:0000256" key="3">
    <source>
        <dbReference type="ARBA" id="ARBA00020978"/>
    </source>
</evidence>
<comment type="subcellular location">
    <subcellularLocation>
        <location evidence="1">Golgi apparatus membrane</location>
        <topology evidence="1">Peripheral membrane protein</topology>
    </subcellularLocation>
</comment>
<organism evidence="8 9">
    <name type="scientific">Rhizopus microsporus ATCC 52813</name>
    <dbReference type="NCBI Taxonomy" id="1340429"/>
    <lineage>
        <taxon>Eukaryota</taxon>
        <taxon>Fungi</taxon>
        <taxon>Fungi incertae sedis</taxon>
        <taxon>Mucoromycota</taxon>
        <taxon>Mucoromycotina</taxon>
        <taxon>Mucoromycetes</taxon>
        <taxon>Mucorales</taxon>
        <taxon>Mucorineae</taxon>
        <taxon>Rhizopodaceae</taxon>
        <taxon>Rhizopus</taxon>
    </lineage>
</organism>
<keyword evidence="6" id="KW-0333">Golgi apparatus</keyword>
<keyword evidence="5" id="KW-0653">Protein transport</keyword>
<dbReference type="PANTHER" id="PTHR31658">
    <property type="entry name" value="CONSERVED OLIGOMERIC GOLGI COMPLEX SUBUNIT 1"/>
    <property type="match status" value="1"/>
</dbReference>
<dbReference type="GO" id="GO:0006891">
    <property type="term" value="P:intra-Golgi vesicle-mediated transport"/>
    <property type="evidence" value="ECO:0007669"/>
    <property type="project" value="InterPro"/>
</dbReference>
<comment type="similarity">
    <text evidence="2">Belongs to the COG1 family.</text>
</comment>
<keyword evidence="7" id="KW-0472">Membrane</keyword>
<dbReference type="GeneID" id="35436395"/>
<evidence type="ECO:0000313" key="9">
    <source>
        <dbReference type="Proteomes" id="UP000242254"/>
    </source>
</evidence>
<dbReference type="GO" id="GO:0015031">
    <property type="term" value="P:protein transport"/>
    <property type="evidence" value="ECO:0007669"/>
    <property type="project" value="UniProtKB-KW"/>
</dbReference>
<keyword evidence="9" id="KW-1185">Reference proteome</keyword>
<evidence type="ECO:0000256" key="1">
    <source>
        <dbReference type="ARBA" id="ARBA00004395"/>
    </source>
</evidence>
<evidence type="ECO:0000313" key="8">
    <source>
        <dbReference type="EMBL" id="PHZ13499.1"/>
    </source>
</evidence>
<reference evidence="8 9" key="1">
    <citation type="journal article" date="2016" name="Proc. Natl. Acad. Sci. U.S.A.">
        <title>Lipid metabolic changes in an early divergent fungus govern the establishment of a mutualistic symbiosis with endobacteria.</title>
        <authorList>
            <person name="Lastovetsky O.A."/>
            <person name="Gaspar M.L."/>
            <person name="Mondo S.J."/>
            <person name="LaButti K.M."/>
            <person name="Sandor L."/>
            <person name="Grigoriev I.V."/>
            <person name="Henry S.A."/>
            <person name="Pawlowska T.E."/>
        </authorList>
    </citation>
    <scope>NUCLEOTIDE SEQUENCE [LARGE SCALE GENOMIC DNA]</scope>
    <source>
        <strain evidence="8 9">ATCC 52813</strain>
    </source>
</reference>
<dbReference type="Proteomes" id="UP000242254">
    <property type="component" value="Unassembled WGS sequence"/>
</dbReference>
<keyword evidence="4" id="KW-0813">Transport</keyword>
<evidence type="ECO:0000256" key="5">
    <source>
        <dbReference type="ARBA" id="ARBA00022927"/>
    </source>
</evidence>
<dbReference type="Pfam" id="PF08700">
    <property type="entry name" value="VPS51_Exo84_N"/>
    <property type="match status" value="1"/>
</dbReference>
<sequence>MSITEDDPNVYFMEMNVPEVRALEQKMRIEIETRKKELRSMVGEQYLELMSAADAIITMRQHTQTIQTNICRLQAACNVDEIKSNISTKKTRVDNERQHIYLIASLIKCLADVPEQIWHALENHRYLHASRLFALAKVVHEYLEEEKKTTSDIEAKFPIIQSQWDAVSAFESQIFQRSLQHLQSSEQTPEHLAETLIGLMLLNESSYKDILEHLLKMRMNAIHDLLQHRSKKSDNLSNLIARQLKNIIVIFKQTLIQVDSLFLSKHETNMTLIETYVSYLKKTFLIPSASSHGNGTPSQPPVTRLLSPSSNVHLIVRYLPETIQNYRPDFDAGNPLAASDIQQLTTEWINNVEVLLKECLPEVLMTLSTEKALTDTRLRLWISLQDDENAKNQVQDWEIVSHDLLLNDYSIWKSSLRDIFINRANAIIDKQLSILSNQPELDVWHTIVPDNSKEKAANTISVSIGIWPGVQNKPSQLFSLPSISSQKELQEFRLSLTETVNDRTDVLRKLQHLFDTLLSDLRKDVLTQVELRENDGFYCQEDSDSLKSYFQNKCYESVINYSSGLKALLKRIEQWSDKKAASNIAIVIGRLARNIALSSKELPKALALSAETLPIFVLRNGVSKDEKYAKVQDELLDTFHIAHEPWLSLVESKFTKSLEEILQGTKWKDECVSLWEIVDVEEDTKLPTQATGAITRLMFSICEDVQRINSSMLDQTIMKKLRQTLYKKASAVFEAILSNKEFDITEHGSLQMIFDFLFIKSILQQDEDKNSLSKSDKTLDMLQDKVDPINWESYKPHIESCVDGFCIKQSLLFGVLTNAGSATYERARKIVTEKQKVQSNILIMPKGKAFIKSLLN</sequence>
<evidence type="ECO:0000256" key="4">
    <source>
        <dbReference type="ARBA" id="ARBA00022448"/>
    </source>
</evidence>
<accession>A0A2G4SXK0</accession>
<dbReference type="RefSeq" id="XP_023467207.1">
    <property type="nucleotide sequence ID" value="XM_023605405.1"/>
</dbReference>